<dbReference type="InterPro" id="IPR020617">
    <property type="entry name" value="Thiolase_C"/>
</dbReference>
<dbReference type="Proteomes" id="UP001597229">
    <property type="component" value="Unassembled WGS sequence"/>
</dbReference>
<dbReference type="GO" id="GO:0003988">
    <property type="term" value="F:acetyl-CoA C-acyltransferase activity"/>
    <property type="evidence" value="ECO:0007669"/>
    <property type="project" value="UniProtKB-EC"/>
</dbReference>
<comment type="subcellular location">
    <subcellularLocation>
        <location evidence="1">Peroxisome</location>
    </subcellularLocation>
</comment>
<dbReference type="EC" id="2.3.1.16" evidence="9"/>
<evidence type="ECO:0000256" key="3">
    <source>
        <dbReference type="ARBA" id="ARBA00022679"/>
    </source>
</evidence>
<keyword evidence="7" id="KW-0576">Peroxisome</keyword>
<evidence type="ECO:0000256" key="5">
    <source>
        <dbReference type="ARBA" id="ARBA00022946"/>
    </source>
</evidence>
<dbReference type="Pfam" id="PF00108">
    <property type="entry name" value="Thiolase_N"/>
    <property type="match status" value="1"/>
</dbReference>
<sequence length="398" mass="42282">MREAVIVSTARTPIGRAYRGVFNDTQPQALAAHAIRAAVERAGVEAVEVEDVVLGCAMQEGASGYNVARQSLLRAGMDVAVPGMTIDRQCASGLMAIATAAKQVVVDGMNIAVGGGVESISLVQDDRYRNAHRAQDQWLLEDGHDVYVSMLETAENVAQRFGVTREQQDAYALESQRRTALAQERGLFAEEIVPFAGRRIDVKADPEGESPIEFTQRLDEGNRPSTTLESLSGLRGVLPDRADHTATITAGNASQLSDGAAAVVVMEAAEASRRGLEPLGTYRGMAVAGCEPDEMGIGPVFAIPKLLAQHGLGVDDIDLWELNEAFASQALYCRDALGIDPERYNVNGGAISIGHPYGMSGARMVGHVLLEGRRRGARYAVVTMCVGGGMGAAGLFEL</sequence>
<dbReference type="InterPro" id="IPR002155">
    <property type="entry name" value="Thiolase"/>
</dbReference>
<dbReference type="PROSITE" id="PS00099">
    <property type="entry name" value="THIOLASE_3"/>
    <property type="match status" value="1"/>
</dbReference>
<dbReference type="InterPro" id="IPR016039">
    <property type="entry name" value="Thiolase-like"/>
</dbReference>
<dbReference type="Pfam" id="PF02803">
    <property type="entry name" value="Thiolase_C"/>
    <property type="match status" value="1"/>
</dbReference>
<dbReference type="CDD" id="cd00751">
    <property type="entry name" value="thiolase"/>
    <property type="match status" value="1"/>
</dbReference>
<evidence type="ECO:0000313" key="13">
    <source>
        <dbReference type="EMBL" id="MFD1246798.1"/>
    </source>
</evidence>
<organism evidence="13 14">
    <name type="scientific">Nocardioides ginsengisoli</name>
    <dbReference type="NCBI Taxonomy" id="363868"/>
    <lineage>
        <taxon>Bacteria</taxon>
        <taxon>Bacillati</taxon>
        <taxon>Actinomycetota</taxon>
        <taxon>Actinomycetes</taxon>
        <taxon>Propionibacteriales</taxon>
        <taxon>Nocardioidaceae</taxon>
        <taxon>Nocardioides</taxon>
    </lineage>
</organism>
<dbReference type="InterPro" id="IPR020616">
    <property type="entry name" value="Thiolase_N"/>
</dbReference>
<evidence type="ECO:0000259" key="12">
    <source>
        <dbReference type="Pfam" id="PF02803"/>
    </source>
</evidence>
<evidence type="ECO:0000256" key="10">
    <source>
        <dbReference type="RuleBase" id="RU003557"/>
    </source>
</evidence>
<dbReference type="RefSeq" id="WP_367917724.1">
    <property type="nucleotide sequence ID" value="NZ_BAABAC010000005.1"/>
</dbReference>
<feature type="domain" description="Thiolase N-terminal" evidence="11">
    <location>
        <begin position="5"/>
        <end position="268"/>
    </location>
</feature>
<evidence type="ECO:0000256" key="6">
    <source>
        <dbReference type="ARBA" id="ARBA00023098"/>
    </source>
</evidence>
<evidence type="ECO:0000256" key="9">
    <source>
        <dbReference type="ARBA" id="ARBA00024073"/>
    </source>
</evidence>
<dbReference type="InterPro" id="IPR050215">
    <property type="entry name" value="Thiolase-like_sf_Thiolase"/>
</dbReference>
<dbReference type="InterPro" id="IPR020613">
    <property type="entry name" value="Thiolase_CS"/>
</dbReference>
<dbReference type="PIRSF" id="PIRSF000429">
    <property type="entry name" value="Ac-CoA_Ac_transf"/>
    <property type="match status" value="1"/>
</dbReference>
<dbReference type="PROSITE" id="PS00737">
    <property type="entry name" value="THIOLASE_2"/>
    <property type="match status" value="1"/>
</dbReference>
<dbReference type="PANTHER" id="PTHR43853:SF8">
    <property type="entry name" value="3-KETOACYL-COA THIOLASE, PEROXISOMAL"/>
    <property type="match status" value="1"/>
</dbReference>
<dbReference type="SUPFAM" id="SSF53901">
    <property type="entry name" value="Thiolase-like"/>
    <property type="match status" value="2"/>
</dbReference>
<evidence type="ECO:0000259" key="11">
    <source>
        <dbReference type="Pfam" id="PF00108"/>
    </source>
</evidence>
<comment type="caution">
    <text evidence="13">The sequence shown here is derived from an EMBL/GenBank/DDBJ whole genome shotgun (WGS) entry which is preliminary data.</text>
</comment>
<comment type="similarity">
    <text evidence="2 10">Belongs to the thiolase-like superfamily. Thiolase family.</text>
</comment>
<feature type="domain" description="Thiolase C-terminal" evidence="12">
    <location>
        <begin position="277"/>
        <end position="397"/>
    </location>
</feature>
<proteinExistence type="inferred from homology"/>
<keyword evidence="14" id="KW-1185">Reference proteome</keyword>
<keyword evidence="3 10" id="KW-0808">Transferase</keyword>
<dbReference type="NCBIfam" id="TIGR01930">
    <property type="entry name" value="AcCoA-C-Actrans"/>
    <property type="match status" value="1"/>
</dbReference>
<keyword evidence="4" id="KW-0276">Fatty acid metabolism</keyword>
<dbReference type="InterPro" id="IPR020610">
    <property type="entry name" value="Thiolase_AS"/>
</dbReference>
<evidence type="ECO:0000256" key="1">
    <source>
        <dbReference type="ARBA" id="ARBA00004275"/>
    </source>
</evidence>
<name>A0ABW3VUN9_9ACTN</name>
<reference evidence="14" key="1">
    <citation type="journal article" date="2019" name="Int. J. Syst. Evol. Microbiol.">
        <title>The Global Catalogue of Microorganisms (GCM) 10K type strain sequencing project: providing services to taxonomists for standard genome sequencing and annotation.</title>
        <authorList>
            <consortium name="The Broad Institute Genomics Platform"/>
            <consortium name="The Broad Institute Genome Sequencing Center for Infectious Disease"/>
            <person name="Wu L."/>
            <person name="Ma J."/>
        </authorList>
    </citation>
    <scope>NUCLEOTIDE SEQUENCE [LARGE SCALE GENOMIC DNA]</scope>
    <source>
        <strain evidence="14">CCUG 52478</strain>
    </source>
</reference>
<evidence type="ECO:0000256" key="2">
    <source>
        <dbReference type="ARBA" id="ARBA00010982"/>
    </source>
</evidence>
<gene>
    <name evidence="13" type="ORF">ACFQ3F_03255</name>
</gene>
<evidence type="ECO:0000256" key="7">
    <source>
        <dbReference type="ARBA" id="ARBA00023140"/>
    </source>
</evidence>
<keyword evidence="5" id="KW-0809">Transit peptide</keyword>
<keyword evidence="6" id="KW-0443">Lipid metabolism</keyword>
<accession>A0ABW3VUN9</accession>
<keyword evidence="8 10" id="KW-0012">Acyltransferase</keyword>
<evidence type="ECO:0000256" key="4">
    <source>
        <dbReference type="ARBA" id="ARBA00022832"/>
    </source>
</evidence>
<dbReference type="PANTHER" id="PTHR43853">
    <property type="entry name" value="3-KETOACYL-COA THIOLASE, PEROXISOMAL"/>
    <property type="match status" value="1"/>
</dbReference>
<protein>
    <recommendedName>
        <fullName evidence="9">acetyl-CoA C-acyltransferase</fullName>
        <ecNumber evidence="9">2.3.1.16</ecNumber>
    </recommendedName>
</protein>
<dbReference type="EMBL" id="JBHTLX010000005">
    <property type="protein sequence ID" value="MFD1246798.1"/>
    <property type="molecule type" value="Genomic_DNA"/>
</dbReference>
<dbReference type="Gene3D" id="3.40.47.10">
    <property type="match status" value="1"/>
</dbReference>
<evidence type="ECO:0000313" key="14">
    <source>
        <dbReference type="Proteomes" id="UP001597229"/>
    </source>
</evidence>
<evidence type="ECO:0000256" key="8">
    <source>
        <dbReference type="ARBA" id="ARBA00023315"/>
    </source>
</evidence>